<sequence>MFNPSVEAGPGRLVSRHRYKDGFMPDYPLEVIGHDGEWVKPPNDNDDGSVPTADYVDEGAGNGASLGSGRSSSGGSSSEGGAGGMSGDNGRDRLGYSIRQQKIDAALSATSSSGPGIRPDDHRPFSDFVVSLLRTVQLTPLATLKKSKGKPPGAAVPATKAAVHQPQHQGGNSKPW</sequence>
<evidence type="ECO:0000313" key="3">
    <source>
        <dbReference type="Proteomes" id="UP001160148"/>
    </source>
</evidence>
<proteinExistence type="predicted"/>
<gene>
    <name evidence="2" type="ORF">MEUPH1_LOCUS2683</name>
</gene>
<feature type="region of interest" description="Disordered" evidence="1">
    <location>
        <begin position="33"/>
        <end position="124"/>
    </location>
</feature>
<feature type="compositionally biased region" description="Gly residues" evidence="1">
    <location>
        <begin position="77"/>
        <end position="87"/>
    </location>
</feature>
<feature type="region of interest" description="Disordered" evidence="1">
    <location>
        <begin position="143"/>
        <end position="176"/>
    </location>
</feature>
<comment type="caution">
    <text evidence="2">The sequence shown here is derived from an EMBL/GenBank/DDBJ whole genome shotgun (WGS) entry which is preliminary data.</text>
</comment>
<dbReference type="AlphaFoldDB" id="A0AAV0VSK3"/>
<accession>A0AAV0VSK3</accession>
<evidence type="ECO:0000256" key="1">
    <source>
        <dbReference type="SAM" id="MobiDB-lite"/>
    </source>
</evidence>
<name>A0AAV0VSK3_9HEMI</name>
<reference evidence="2 3" key="1">
    <citation type="submission" date="2023-01" db="EMBL/GenBank/DDBJ databases">
        <authorList>
            <person name="Whitehead M."/>
        </authorList>
    </citation>
    <scope>NUCLEOTIDE SEQUENCE [LARGE SCALE GENOMIC DNA]</scope>
</reference>
<evidence type="ECO:0000313" key="2">
    <source>
        <dbReference type="EMBL" id="CAI6345701.1"/>
    </source>
</evidence>
<keyword evidence="3" id="KW-1185">Reference proteome</keyword>
<organism evidence="2 3">
    <name type="scientific">Macrosiphum euphorbiae</name>
    <name type="common">potato aphid</name>
    <dbReference type="NCBI Taxonomy" id="13131"/>
    <lineage>
        <taxon>Eukaryota</taxon>
        <taxon>Metazoa</taxon>
        <taxon>Ecdysozoa</taxon>
        <taxon>Arthropoda</taxon>
        <taxon>Hexapoda</taxon>
        <taxon>Insecta</taxon>
        <taxon>Pterygota</taxon>
        <taxon>Neoptera</taxon>
        <taxon>Paraneoptera</taxon>
        <taxon>Hemiptera</taxon>
        <taxon>Sternorrhyncha</taxon>
        <taxon>Aphidomorpha</taxon>
        <taxon>Aphidoidea</taxon>
        <taxon>Aphididae</taxon>
        <taxon>Macrosiphini</taxon>
        <taxon>Macrosiphum</taxon>
    </lineage>
</organism>
<dbReference type="EMBL" id="CARXXK010000001">
    <property type="protein sequence ID" value="CAI6345701.1"/>
    <property type="molecule type" value="Genomic_DNA"/>
</dbReference>
<dbReference type="Proteomes" id="UP001160148">
    <property type="component" value="Unassembled WGS sequence"/>
</dbReference>
<feature type="compositionally biased region" description="Polar residues" evidence="1">
    <location>
        <begin position="166"/>
        <end position="176"/>
    </location>
</feature>
<feature type="compositionally biased region" description="Low complexity" evidence="1">
    <location>
        <begin position="67"/>
        <end position="76"/>
    </location>
</feature>
<protein>
    <submittedName>
        <fullName evidence="2">Uncharacterized protein</fullName>
    </submittedName>
</protein>